<gene>
    <name evidence="1" type="ORF">GMST_12700</name>
</gene>
<accession>A0A6V8MG47</accession>
<proteinExistence type="predicted"/>
<reference evidence="2" key="1">
    <citation type="submission" date="2020-06" db="EMBL/GenBank/DDBJ databases">
        <title>Draft genomic sequence of Geomonas sp. Red330.</title>
        <authorList>
            <person name="Itoh H."/>
            <person name="Zhenxing X."/>
            <person name="Ushijima N."/>
            <person name="Masuda Y."/>
            <person name="Shiratori Y."/>
            <person name="Senoo K."/>
        </authorList>
    </citation>
    <scope>NUCLEOTIDE SEQUENCE [LARGE SCALE GENOMIC DNA]</scope>
    <source>
        <strain evidence="2">Red330</strain>
    </source>
</reference>
<evidence type="ECO:0000313" key="2">
    <source>
        <dbReference type="Proteomes" id="UP000556026"/>
    </source>
</evidence>
<evidence type="ECO:0000313" key="1">
    <source>
        <dbReference type="EMBL" id="GFO58945.1"/>
    </source>
</evidence>
<name>A0A6V8MG47_9BACT</name>
<dbReference type="RefSeq" id="WP_183353778.1">
    <property type="nucleotide sequence ID" value="NZ_BLXX01000002.1"/>
</dbReference>
<organism evidence="1 2">
    <name type="scientific">Geomonas silvestris</name>
    <dbReference type="NCBI Taxonomy" id="2740184"/>
    <lineage>
        <taxon>Bacteria</taxon>
        <taxon>Pseudomonadati</taxon>
        <taxon>Thermodesulfobacteriota</taxon>
        <taxon>Desulfuromonadia</taxon>
        <taxon>Geobacterales</taxon>
        <taxon>Geobacteraceae</taxon>
        <taxon>Geomonas</taxon>
    </lineage>
</organism>
<comment type="caution">
    <text evidence="1">The sequence shown here is derived from an EMBL/GenBank/DDBJ whole genome shotgun (WGS) entry which is preliminary data.</text>
</comment>
<keyword evidence="2" id="KW-1185">Reference proteome</keyword>
<dbReference type="EMBL" id="BLXX01000002">
    <property type="protein sequence ID" value="GFO58945.1"/>
    <property type="molecule type" value="Genomic_DNA"/>
</dbReference>
<protein>
    <submittedName>
        <fullName evidence="1">Uncharacterized protein</fullName>
    </submittedName>
</protein>
<dbReference type="Proteomes" id="UP000556026">
    <property type="component" value="Unassembled WGS sequence"/>
</dbReference>
<sequence>MHYSSEYLDITIASSALAGVSQSGNIATVTLQLANGAEPAAKAFSVTNIRILDISSMLGKIRQA</sequence>
<dbReference type="AlphaFoldDB" id="A0A6V8MG47"/>